<dbReference type="Gene3D" id="1.10.287.3020">
    <property type="match status" value="1"/>
</dbReference>
<evidence type="ECO:0000313" key="1">
    <source>
        <dbReference type="EMBL" id="QDA58347.1"/>
    </source>
</evidence>
<protein>
    <submittedName>
        <fullName evidence="1">DUF3144 domain-containing protein</fullName>
    </submittedName>
</protein>
<sequence>MADEQQAQTAADNTEEAAAQGGVKVDPGFFDAVNAYLAVSDDQTRKFGVKEAAMAMNYAAARHSAHMYLVSVKPINAANERKDFMDYMTTMYRRMLNEHLDGMGEERGIDVGESELATEYAAAGVQIGRMKQQTPAADYVAAAGATPPAASNE</sequence>
<dbReference type="EMBL" id="CP040871">
    <property type="protein sequence ID" value="QDA58347.1"/>
    <property type="molecule type" value="Genomic_DNA"/>
</dbReference>
<dbReference type="InterPro" id="IPR021490">
    <property type="entry name" value="DUF3144"/>
</dbReference>
<dbReference type="OrthoDB" id="5344355at2"/>
<gene>
    <name evidence="1" type="ORF">FHQ07_14040</name>
</gene>
<accession>A0A5B7ZU60</accession>
<dbReference type="AlphaFoldDB" id="A0A5B7ZU60"/>
<dbReference type="KEGG" id="thes:FHQ07_14040"/>
<evidence type="ECO:0000313" key="2">
    <source>
        <dbReference type="Proteomes" id="UP000308149"/>
    </source>
</evidence>
<name>A0A5B7ZU60_9GAMM</name>
<keyword evidence="2" id="KW-1185">Reference proteome</keyword>
<dbReference type="Pfam" id="PF11342">
    <property type="entry name" value="DUF3144"/>
    <property type="match status" value="1"/>
</dbReference>
<organism evidence="1 2">
    <name type="scientific">Thermomonas aquatica</name>
    <dbReference type="NCBI Taxonomy" id="2202149"/>
    <lineage>
        <taxon>Bacteria</taxon>
        <taxon>Pseudomonadati</taxon>
        <taxon>Pseudomonadota</taxon>
        <taxon>Gammaproteobacteria</taxon>
        <taxon>Lysobacterales</taxon>
        <taxon>Lysobacteraceae</taxon>
        <taxon>Thermomonas</taxon>
    </lineage>
</organism>
<dbReference type="Proteomes" id="UP000308149">
    <property type="component" value="Chromosome"/>
</dbReference>
<dbReference type="RefSeq" id="WP_139717713.1">
    <property type="nucleotide sequence ID" value="NZ_CP040871.1"/>
</dbReference>
<proteinExistence type="predicted"/>
<reference evidence="1 2" key="1">
    <citation type="submission" date="2019-06" db="EMBL/GenBank/DDBJ databases">
        <title>Thermomonas aquatica sp. nov., isolated from an industrial wastewater treatment plant.</title>
        <authorList>
            <person name="Jeon J.H."/>
            <person name="Park D.-S."/>
        </authorList>
    </citation>
    <scope>NUCLEOTIDE SEQUENCE [LARGE SCALE GENOMIC DNA]</scope>
    <source>
        <strain evidence="1 2">SY21</strain>
    </source>
</reference>